<accession>A0A4R2NCZ0</accession>
<organism evidence="3 4">
    <name type="scientific">Simplicispira metamorpha</name>
    <dbReference type="NCBI Taxonomy" id="80881"/>
    <lineage>
        <taxon>Bacteria</taxon>
        <taxon>Pseudomonadati</taxon>
        <taxon>Pseudomonadota</taxon>
        <taxon>Betaproteobacteria</taxon>
        <taxon>Burkholderiales</taxon>
        <taxon>Comamonadaceae</taxon>
        <taxon>Simplicispira</taxon>
    </lineage>
</organism>
<dbReference type="PROSITE" id="PS50883">
    <property type="entry name" value="EAL"/>
    <property type="match status" value="1"/>
</dbReference>
<dbReference type="InterPro" id="IPR001633">
    <property type="entry name" value="EAL_dom"/>
</dbReference>
<feature type="domain" description="GGDEF" evidence="2">
    <location>
        <begin position="463"/>
        <end position="614"/>
    </location>
</feature>
<evidence type="ECO:0000313" key="4">
    <source>
        <dbReference type="Proteomes" id="UP000295182"/>
    </source>
</evidence>
<dbReference type="SUPFAM" id="SSF141868">
    <property type="entry name" value="EAL domain-like"/>
    <property type="match status" value="1"/>
</dbReference>
<dbReference type="Pfam" id="PF00990">
    <property type="entry name" value="GGDEF"/>
    <property type="match status" value="1"/>
</dbReference>
<reference evidence="3 4" key="1">
    <citation type="submission" date="2019-03" db="EMBL/GenBank/DDBJ databases">
        <title>Genomic Encyclopedia of Type Strains, Phase IV (KMG-IV): sequencing the most valuable type-strain genomes for metagenomic binning, comparative biology and taxonomic classification.</title>
        <authorList>
            <person name="Goeker M."/>
        </authorList>
    </citation>
    <scope>NUCLEOTIDE SEQUENCE [LARGE SCALE GENOMIC DNA]</scope>
    <source>
        <strain evidence="3 4">DSM 1837</strain>
    </source>
</reference>
<dbReference type="SUPFAM" id="SSF55073">
    <property type="entry name" value="Nucleotide cyclase"/>
    <property type="match status" value="1"/>
</dbReference>
<dbReference type="NCBIfam" id="TIGR00254">
    <property type="entry name" value="GGDEF"/>
    <property type="match status" value="1"/>
</dbReference>
<dbReference type="GO" id="GO:0071111">
    <property type="term" value="F:cyclic-guanylate-specific phosphodiesterase activity"/>
    <property type="evidence" value="ECO:0007669"/>
    <property type="project" value="InterPro"/>
</dbReference>
<dbReference type="SMART" id="SM00267">
    <property type="entry name" value="GGDEF"/>
    <property type="match status" value="1"/>
</dbReference>
<protein>
    <submittedName>
        <fullName evidence="3">Diguanylate cyclase/phosphodiesterase</fullName>
    </submittedName>
</protein>
<dbReference type="CDD" id="cd01948">
    <property type="entry name" value="EAL"/>
    <property type="match status" value="1"/>
</dbReference>
<dbReference type="Gene3D" id="3.20.20.450">
    <property type="entry name" value="EAL domain"/>
    <property type="match status" value="1"/>
</dbReference>
<dbReference type="EMBL" id="SLXH01000007">
    <property type="protein sequence ID" value="TCP19099.1"/>
    <property type="molecule type" value="Genomic_DNA"/>
</dbReference>
<dbReference type="Gene3D" id="3.30.70.270">
    <property type="match status" value="1"/>
</dbReference>
<dbReference type="CDD" id="cd04598">
    <property type="entry name" value="CBS_pair_GGDEF_EAL"/>
    <property type="match status" value="1"/>
</dbReference>
<dbReference type="Proteomes" id="UP000295182">
    <property type="component" value="Unassembled WGS sequence"/>
</dbReference>
<dbReference type="PROSITE" id="PS50887">
    <property type="entry name" value="GGDEF"/>
    <property type="match status" value="1"/>
</dbReference>
<comment type="caution">
    <text evidence="3">The sequence shown here is derived from an EMBL/GenBank/DDBJ whole genome shotgun (WGS) entry which is preliminary data.</text>
</comment>
<dbReference type="InterPro" id="IPR043128">
    <property type="entry name" value="Rev_trsase/Diguanyl_cyclase"/>
</dbReference>
<proteinExistence type="predicted"/>
<feature type="domain" description="EAL" evidence="1">
    <location>
        <begin position="28"/>
        <end position="280"/>
    </location>
</feature>
<evidence type="ECO:0000259" key="1">
    <source>
        <dbReference type="PROSITE" id="PS50883"/>
    </source>
</evidence>
<dbReference type="InterPro" id="IPR000160">
    <property type="entry name" value="GGDEF_dom"/>
</dbReference>
<evidence type="ECO:0000313" key="3">
    <source>
        <dbReference type="EMBL" id="TCP19099.1"/>
    </source>
</evidence>
<dbReference type="PANTHER" id="PTHR33121:SF76">
    <property type="entry name" value="SIGNALING PROTEIN"/>
    <property type="match status" value="1"/>
</dbReference>
<gene>
    <name evidence="3" type="ORF">EV674_10796</name>
</gene>
<dbReference type="AlphaFoldDB" id="A0A4R2NCZ0"/>
<keyword evidence="4" id="KW-1185">Reference proteome</keyword>
<sequence length="653" mass="71857">MTMLRTRRPLPFVRPPCPRVLAALSPALQQGQGPLAQLVRSGQLYCVFQPLADLREGTVYAHEALIRGPQGSPWHTPDVLLDMARQEHLLQDFELVCAYTALQGWGAARAAGRIFINISADALVQAVALCGADTLARTVRTFGVQPRMVVLEITEHERVSDMARLRQAVQCVHGAGMRLALDDFGDGRSSLRVWSEVKPDFVKIDKYFVRNISAQPQNLQMVQAIKSIAQVFGTTLVAEGIETPADLRALRDLDIAYGQGWLLGYPDIQPVGVLPAEALTALQDRRVAVLPQLAHQSARPGILRHVPVLQAPTLTPDTVNDTVAACFQNHENLHALAIVEDGRPVALINRQQFMTHYATLYFREVHGRKPCLGFANVQPRVVERDCDVEQLLGILTSQDQRYLSDGFIVTANGRYIGLGTGEQLVRTVTEARIEAARHANPLTFLPGNIPISLHITRLLENQVSFVACYADLNHFKPFNDQYGYWRGDEMIRLLARVITTHANAERDFVGHVGGDDFLVLFQSQDWLPRCQAIVEEFGQQARLLFDADAQAAGGIHAEDRYGVERFFPCTTVSVGAACIAPDQTLQAEDVANLAALAKHDAKHRALPIVVHESAQAPTPQSIATRSPAHLHCHGHAHGHAHAHSPIAPVLTAY</sequence>
<evidence type="ECO:0000259" key="2">
    <source>
        <dbReference type="PROSITE" id="PS50887"/>
    </source>
</evidence>
<name>A0A4R2NCZ0_9BURK</name>
<dbReference type="InterPro" id="IPR035919">
    <property type="entry name" value="EAL_sf"/>
</dbReference>
<dbReference type="InterPro" id="IPR029787">
    <property type="entry name" value="Nucleotide_cyclase"/>
</dbReference>
<dbReference type="InterPro" id="IPR050706">
    <property type="entry name" value="Cyclic-di-GMP_PDE-like"/>
</dbReference>
<dbReference type="PANTHER" id="PTHR33121">
    <property type="entry name" value="CYCLIC DI-GMP PHOSPHODIESTERASE PDEF"/>
    <property type="match status" value="1"/>
</dbReference>
<dbReference type="SMART" id="SM00052">
    <property type="entry name" value="EAL"/>
    <property type="match status" value="1"/>
</dbReference>
<dbReference type="Pfam" id="PF00563">
    <property type="entry name" value="EAL"/>
    <property type="match status" value="1"/>
</dbReference>